<dbReference type="Gene3D" id="2.40.110.10">
    <property type="entry name" value="Butyryl-CoA Dehydrogenase, subunit A, domain 2"/>
    <property type="match status" value="1"/>
</dbReference>
<feature type="domain" description="Acyl-CoA dehydrogenase/oxidase N-terminal" evidence="7">
    <location>
        <begin position="6"/>
        <end position="105"/>
    </location>
</feature>
<keyword evidence="3" id="KW-0285">Flavoprotein</keyword>
<organism evidence="8 9">
    <name type="scientific">Tomitella cavernea</name>
    <dbReference type="NCBI Taxonomy" id="1387982"/>
    <lineage>
        <taxon>Bacteria</taxon>
        <taxon>Bacillati</taxon>
        <taxon>Actinomycetota</taxon>
        <taxon>Actinomycetes</taxon>
        <taxon>Mycobacteriales</taxon>
        <taxon>Tomitella</taxon>
    </lineage>
</organism>
<dbReference type="PANTHER" id="PTHR48083:SF2">
    <property type="entry name" value="MEDIUM-CHAIN SPECIFIC ACYL-COA DEHYDROGENASE, MITOCHONDRIAL"/>
    <property type="match status" value="1"/>
</dbReference>
<accession>A0ABP9CDS5</accession>
<evidence type="ECO:0000256" key="3">
    <source>
        <dbReference type="ARBA" id="ARBA00022630"/>
    </source>
</evidence>
<proteinExistence type="inferred from homology"/>
<keyword evidence="5" id="KW-0560">Oxidoreductase</keyword>
<dbReference type="CDD" id="cd00567">
    <property type="entry name" value="ACAD"/>
    <property type="match status" value="1"/>
</dbReference>
<protein>
    <submittedName>
        <fullName evidence="8">Acyl-CoA dehydrogenase family protein</fullName>
    </submittedName>
</protein>
<keyword evidence="4" id="KW-0274">FAD</keyword>
<evidence type="ECO:0000256" key="1">
    <source>
        <dbReference type="ARBA" id="ARBA00001974"/>
    </source>
</evidence>
<reference evidence="9" key="1">
    <citation type="journal article" date="2019" name="Int. J. Syst. Evol. Microbiol.">
        <title>The Global Catalogue of Microorganisms (GCM) 10K type strain sequencing project: providing services to taxonomists for standard genome sequencing and annotation.</title>
        <authorList>
            <consortium name="The Broad Institute Genomics Platform"/>
            <consortium name="The Broad Institute Genome Sequencing Center for Infectious Disease"/>
            <person name="Wu L."/>
            <person name="Ma J."/>
        </authorList>
    </citation>
    <scope>NUCLEOTIDE SEQUENCE [LARGE SCALE GENOMIC DNA]</scope>
    <source>
        <strain evidence="9">JCM 18542</strain>
    </source>
</reference>
<feature type="domain" description="Acyl-CoA dehydrogenase/oxidase C-terminal" evidence="6">
    <location>
        <begin position="231"/>
        <end position="378"/>
    </location>
</feature>
<evidence type="ECO:0000259" key="6">
    <source>
        <dbReference type="Pfam" id="PF00441"/>
    </source>
</evidence>
<dbReference type="InterPro" id="IPR037069">
    <property type="entry name" value="AcylCoA_DH/ox_N_sf"/>
</dbReference>
<dbReference type="InterPro" id="IPR036250">
    <property type="entry name" value="AcylCo_DH-like_C"/>
</dbReference>
<name>A0ABP9CDS5_9ACTN</name>
<dbReference type="SUPFAM" id="SSF47203">
    <property type="entry name" value="Acyl-CoA dehydrogenase C-terminal domain-like"/>
    <property type="match status" value="1"/>
</dbReference>
<dbReference type="InterPro" id="IPR013786">
    <property type="entry name" value="AcylCoA_DH/ox_N"/>
</dbReference>
<dbReference type="Gene3D" id="1.20.140.10">
    <property type="entry name" value="Butyryl-CoA Dehydrogenase, subunit A, domain 3"/>
    <property type="match status" value="1"/>
</dbReference>
<dbReference type="InterPro" id="IPR009100">
    <property type="entry name" value="AcylCoA_DH/oxidase_NM_dom_sf"/>
</dbReference>
<dbReference type="EMBL" id="BAABKQ010000001">
    <property type="protein sequence ID" value="GAA4808958.1"/>
    <property type="molecule type" value="Genomic_DNA"/>
</dbReference>
<evidence type="ECO:0000256" key="2">
    <source>
        <dbReference type="ARBA" id="ARBA00009347"/>
    </source>
</evidence>
<evidence type="ECO:0000259" key="7">
    <source>
        <dbReference type="Pfam" id="PF02771"/>
    </source>
</evidence>
<evidence type="ECO:0000256" key="4">
    <source>
        <dbReference type="ARBA" id="ARBA00022827"/>
    </source>
</evidence>
<dbReference type="Pfam" id="PF00441">
    <property type="entry name" value="Acyl-CoA_dh_1"/>
    <property type="match status" value="1"/>
</dbReference>
<sequence length="380" mass="39418">MDFTRTEAQGDLAGLTRDICDKLATADRQQELDAVPGRVDAELYAALADAGVLSAAVPAPAGGGYSTLEQTAVLRELGRALAGVPYLPSIVMAADALATFGSPAQVDLARRAADGEVILTAALEEPLTADPSAPATTATQTADGGHWVLSGGKTAVPYADECAAMLVPATLVGADPRLGAVGVFVVPAAEVRTSRQDTTDCGSAAAVGLDDVRVPDAARLGAADGPEPGADGRAVLAHVLQRGTVGLCAQQFGVLERSLELTAEYAREREQFDRPIGSFQAVAQRLADAFIDVKAARLTFEQAAWRLSEGLDADDAVRIAKFWAADAGHRVAHTTVHVHGGVGLDRDHPVHRYFLAAKTGEFRLGSATAQLTRIGARLAG</sequence>
<evidence type="ECO:0000256" key="5">
    <source>
        <dbReference type="ARBA" id="ARBA00023002"/>
    </source>
</evidence>
<dbReference type="InterPro" id="IPR009075">
    <property type="entry name" value="AcylCo_DH/oxidase_C"/>
</dbReference>
<dbReference type="InterPro" id="IPR050741">
    <property type="entry name" value="Acyl-CoA_dehydrogenase"/>
</dbReference>
<comment type="caution">
    <text evidence="8">The sequence shown here is derived from an EMBL/GenBank/DDBJ whole genome shotgun (WGS) entry which is preliminary data.</text>
</comment>
<dbReference type="Pfam" id="PF02771">
    <property type="entry name" value="Acyl-CoA_dh_N"/>
    <property type="match status" value="1"/>
</dbReference>
<dbReference type="PANTHER" id="PTHR48083">
    <property type="entry name" value="MEDIUM-CHAIN SPECIFIC ACYL-COA DEHYDROGENASE, MITOCHONDRIAL-RELATED"/>
    <property type="match status" value="1"/>
</dbReference>
<dbReference type="Proteomes" id="UP001500839">
    <property type="component" value="Unassembled WGS sequence"/>
</dbReference>
<dbReference type="SUPFAM" id="SSF56645">
    <property type="entry name" value="Acyl-CoA dehydrogenase NM domain-like"/>
    <property type="match status" value="1"/>
</dbReference>
<evidence type="ECO:0000313" key="9">
    <source>
        <dbReference type="Proteomes" id="UP001500839"/>
    </source>
</evidence>
<dbReference type="Gene3D" id="1.10.540.10">
    <property type="entry name" value="Acyl-CoA dehydrogenase/oxidase, N-terminal domain"/>
    <property type="match status" value="1"/>
</dbReference>
<dbReference type="RefSeq" id="WP_200170832.1">
    <property type="nucleotide sequence ID" value="NZ_BAABKQ010000001.1"/>
</dbReference>
<comment type="cofactor">
    <cofactor evidence="1">
        <name>FAD</name>
        <dbReference type="ChEBI" id="CHEBI:57692"/>
    </cofactor>
</comment>
<gene>
    <name evidence="8" type="ORF">GCM10023353_10980</name>
</gene>
<keyword evidence="9" id="KW-1185">Reference proteome</keyword>
<evidence type="ECO:0000313" key="8">
    <source>
        <dbReference type="EMBL" id="GAA4808958.1"/>
    </source>
</evidence>
<comment type="similarity">
    <text evidence="2">Belongs to the acyl-CoA dehydrogenase family.</text>
</comment>
<dbReference type="InterPro" id="IPR046373">
    <property type="entry name" value="Acyl-CoA_Oxase/DH_mid-dom_sf"/>
</dbReference>